<evidence type="ECO:0000256" key="1">
    <source>
        <dbReference type="SAM" id="MobiDB-lite"/>
    </source>
</evidence>
<evidence type="ECO:0000256" key="2">
    <source>
        <dbReference type="SAM" id="Phobius"/>
    </source>
</evidence>
<feature type="transmembrane region" description="Helical" evidence="2">
    <location>
        <begin position="118"/>
        <end position="138"/>
    </location>
</feature>
<keyword evidence="4" id="KW-1185">Reference proteome</keyword>
<dbReference type="EMBL" id="CP023445">
    <property type="protein sequence ID" value="ATE53284.1"/>
    <property type="molecule type" value="Genomic_DNA"/>
</dbReference>
<keyword evidence="2" id="KW-0472">Membrane</keyword>
<sequence>MMSGGTRQRGGVPPDGSRRPGGRKPGGSGKQAGPGAPPPEPPEVHDKRLGWVGWLFGALFVASLSPLALLDLNGASQLAGVIALPVSVVLGALGLLVAERPELLRGRTGQPVDWARRLTWAATVLGLVGVGAVGYAVWDATRPLDVVAPDGFTGGKPWRDGEERVLELPGSPPERDRLVLALSLENARRTGDCERSPELRYTPVVDGQERTEVVGRPGAAVELPLDGAKRQAAVKVVLEYSGGNTACEVWVRVDEAVLRD</sequence>
<keyword evidence="2" id="KW-0812">Transmembrane</keyword>
<evidence type="ECO:0000313" key="4">
    <source>
        <dbReference type="Proteomes" id="UP000218505"/>
    </source>
</evidence>
<name>A0A290Z2R5_9PSEU</name>
<accession>A0A290Z2R5</accession>
<dbReference type="Proteomes" id="UP000218505">
    <property type="component" value="Chromosome"/>
</dbReference>
<proteinExistence type="predicted"/>
<dbReference type="KEGG" id="apre:CNX65_08265"/>
<gene>
    <name evidence="3" type="ORF">CNX65_08265</name>
</gene>
<dbReference type="AlphaFoldDB" id="A0A290Z2R5"/>
<feature type="transmembrane region" description="Helical" evidence="2">
    <location>
        <begin position="75"/>
        <end position="97"/>
    </location>
</feature>
<evidence type="ECO:0000313" key="3">
    <source>
        <dbReference type="EMBL" id="ATE53284.1"/>
    </source>
</evidence>
<organism evidence="3 4">
    <name type="scientific">Actinosynnema pretiosum</name>
    <dbReference type="NCBI Taxonomy" id="42197"/>
    <lineage>
        <taxon>Bacteria</taxon>
        <taxon>Bacillati</taxon>
        <taxon>Actinomycetota</taxon>
        <taxon>Actinomycetes</taxon>
        <taxon>Pseudonocardiales</taxon>
        <taxon>Pseudonocardiaceae</taxon>
        <taxon>Actinosynnema</taxon>
    </lineage>
</organism>
<feature type="compositionally biased region" description="Gly residues" evidence="1">
    <location>
        <begin position="23"/>
        <end position="32"/>
    </location>
</feature>
<keyword evidence="2" id="KW-1133">Transmembrane helix</keyword>
<protein>
    <submittedName>
        <fullName evidence="3">Uncharacterized protein</fullName>
    </submittedName>
</protein>
<feature type="transmembrane region" description="Helical" evidence="2">
    <location>
        <begin position="49"/>
        <end position="69"/>
    </location>
</feature>
<feature type="region of interest" description="Disordered" evidence="1">
    <location>
        <begin position="1"/>
        <end position="44"/>
    </location>
</feature>
<reference evidence="3" key="1">
    <citation type="submission" date="2017-09" db="EMBL/GenBank/DDBJ databases">
        <title>Complete Genome Sequence of ansamitocin-producing Bacterium Actinosynnema pretiosum X47.</title>
        <authorList>
            <person name="Cao G."/>
            <person name="Zong G."/>
            <person name="Zhong C."/>
            <person name="Fu J."/>
        </authorList>
    </citation>
    <scope>NUCLEOTIDE SEQUENCE [LARGE SCALE GENOMIC DNA]</scope>
    <source>
        <strain evidence="3">X47</strain>
    </source>
</reference>